<gene>
    <name evidence="1" type="ORF">EVAR_99169_1</name>
</gene>
<organism evidence="1 2">
    <name type="scientific">Eumeta variegata</name>
    <name type="common">Bagworm moth</name>
    <name type="synonym">Eumeta japonica</name>
    <dbReference type="NCBI Taxonomy" id="151549"/>
    <lineage>
        <taxon>Eukaryota</taxon>
        <taxon>Metazoa</taxon>
        <taxon>Ecdysozoa</taxon>
        <taxon>Arthropoda</taxon>
        <taxon>Hexapoda</taxon>
        <taxon>Insecta</taxon>
        <taxon>Pterygota</taxon>
        <taxon>Neoptera</taxon>
        <taxon>Endopterygota</taxon>
        <taxon>Lepidoptera</taxon>
        <taxon>Glossata</taxon>
        <taxon>Ditrysia</taxon>
        <taxon>Tineoidea</taxon>
        <taxon>Psychidae</taxon>
        <taxon>Oiketicinae</taxon>
        <taxon>Eumeta</taxon>
    </lineage>
</organism>
<dbReference type="Proteomes" id="UP000299102">
    <property type="component" value="Unassembled WGS sequence"/>
</dbReference>
<name>A0A4C1T5A6_EUMVA</name>
<keyword evidence="2" id="KW-1185">Reference proteome</keyword>
<dbReference type="AlphaFoldDB" id="A0A4C1T5A6"/>
<evidence type="ECO:0000313" key="1">
    <source>
        <dbReference type="EMBL" id="GBP09693.1"/>
    </source>
</evidence>
<sequence>MTARAPMSLAKVQHAGAPRYALLYTHRARNMAKVGVSSSSPAYGDIAVAFRKGVHDM</sequence>
<comment type="caution">
    <text evidence="1">The sequence shown here is derived from an EMBL/GenBank/DDBJ whole genome shotgun (WGS) entry which is preliminary data.</text>
</comment>
<accession>A0A4C1T5A6</accession>
<feature type="non-terminal residue" evidence="1">
    <location>
        <position position="57"/>
    </location>
</feature>
<protein>
    <submittedName>
        <fullName evidence="1">Uncharacterized protein</fullName>
    </submittedName>
</protein>
<proteinExistence type="predicted"/>
<reference evidence="1 2" key="1">
    <citation type="journal article" date="2019" name="Commun. Biol.">
        <title>The bagworm genome reveals a unique fibroin gene that provides high tensile strength.</title>
        <authorList>
            <person name="Kono N."/>
            <person name="Nakamura H."/>
            <person name="Ohtoshi R."/>
            <person name="Tomita M."/>
            <person name="Numata K."/>
            <person name="Arakawa K."/>
        </authorList>
    </citation>
    <scope>NUCLEOTIDE SEQUENCE [LARGE SCALE GENOMIC DNA]</scope>
</reference>
<evidence type="ECO:0000313" key="2">
    <source>
        <dbReference type="Proteomes" id="UP000299102"/>
    </source>
</evidence>
<dbReference type="EMBL" id="BGZK01004565">
    <property type="protein sequence ID" value="GBP09693.1"/>
    <property type="molecule type" value="Genomic_DNA"/>
</dbReference>